<dbReference type="HOGENOM" id="CLU_3212388_0_0_10"/>
<evidence type="ECO:0000313" key="2">
    <source>
        <dbReference type="Proteomes" id="UP000003416"/>
    </source>
</evidence>
<evidence type="ECO:0000313" key="1">
    <source>
        <dbReference type="EMBL" id="EGF59910.1"/>
    </source>
</evidence>
<gene>
    <name evidence="1" type="ORF">HMPREF9446_00058</name>
</gene>
<dbReference type="STRING" id="763034.HMPREF9446_00058"/>
<accession>F3PMX2</accession>
<proteinExistence type="predicted"/>
<organism evidence="1 2">
    <name type="scientific">Bacteroides fluxus YIT 12057</name>
    <dbReference type="NCBI Taxonomy" id="763034"/>
    <lineage>
        <taxon>Bacteria</taxon>
        <taxon>Pseudomonadati</taxon>
        <taxon>Bacteroidota</taxon>
        <taxon>Bacteroidia</taxon>
        <taxon>Bacteroidales</taxon>
        <taxon>Bacteroidaceae</taxon>
        <taxon>Bacteroides</taxon>
    </lineage>
</organism>
<dbReference type="EMBL" id="AFBN01000003">
    <property type="protein sequence ID" value="EGF59910.1"/>
    <property type="molecule type" value="Genomic_DNA"/>
</dbReference>
<dbReference type="AlphaFoldDB" id="F3PMX2"/>
<comment type="caution">
    <text evidence="1">The sequence shown here is derived from an EMBL/GenBank/DDBJ whole genome shotgun (WGS) entry which is preliminary data.</text>
</comment>
<dbReference type="Proteomes" id="UP000003416">
    <property type="component" value="Unassembled WGS sequence"/>
</dbReference>
<name>F3PMX2_9BACE</name>
<protein>
    <submittedName>
        <fullName evidence="1">Uncharacterized protein</fullName>
    </submittedName>
</protein>
<reference evidence="1 2" key="1">
    <citation type="submission" date="2011-02" db="EMBL/GenBank/DDBJ databases">
        <authorList>
            <person name="Weinstock G."/>
            <person name="Sodergren E."/>
            <person name="Clifton S."/>
            <person name="Fulton L."/>
            <person name="Fulton B."/>
            <person name="Courtney L."/>
            <person name="Fronick C."/>
            <person name="Harrison M."/>
            <person name="Strong C."/>
            <person name="Farmer C."/>
            <person name="Delahaunty K."/>
            <person name="Markovic C."/>
            <person name="Hall O."/>
            <person name="Minx P."/>
            <person name="Tomlinson C."/>
            <person name="Mitreva M."/>
            <person name="Hou S."/>
            <person name="Chen J."/>
            <person name="Wollam A."/>
            <person name="Pepin K.H."/>
            <person name="Johnson M."/>
            <person name="Bhonagiri V."/>
            <person name="Zhang X."/>
            <person name="Suruliraj S."/>
            <person name="Warren W."/>
            <person name="Chinwalla A."/>
            <person name="Mardis E.R."/>
            <person name="Wilson R.K."/>
        </authorList>
    </citation>
    <scope>NUCLEOTIDE SEQUENCE [LARGE SCALE GENOMIC DNA]</scope>
    <source>
        <strain evidence="1 2">YIT 12057</strain>
    </source>
</reference>
<sequence>MIRICKCVGKSCKINIYIDFTNSLSNLNIFRMFVKLFMKNTSFV</sequence>
<keyword evidence="2" id="KW-1185">Reference proteome</keyword>